<dbReference type="EMBL" id="SOZI01000016">
    <property type="protein sequence ID" value="TNY23060.1"/>
    <property type="molecule type" value="Genomic_DNA"/>
</dbReference>
<evidence type="ECO:0000313" key="3">
    <source>
        <dbReference type="EMBL" id="TNY23060.1"/>
    </source>
</evidence>
<gene>
    <name evidence="3" type="ORF">DMC30DRAFT_347963</name>
</gene>
<feature type="non-terminal residue" evidence="3">
    <location>
        <position position="1"/>
    </location>
</feature>
<protein>
    <recommendedName>
        <fullName evidence="2">C2H2-type domain-containing protein</fullName>
    </recommendedName>
</protein>
<dbReference type="PANTHER" id="PTHR21354:SF0">
    <property type="entry name" value="ZINC FINGER PROTEIN 511"/>
    <property type="match status" value="1"/>
</dbReference>
<dbReference type="Proteomes" id="UP000311382">
    <property type="component" value="Unassembled WGS sequence"/>
</dbReference>
<feature type="compositionally biased region" description="Low complexity" evidence="1">
    <location>
        <begin position="145"/>
        <end position="154"/>
    </location>
</feature>
<sequence>CSLPPSCHERPSTHSSLDSLEAHHRTFHSFAKQLVCGRVFPDERFLQLHLTECHDELAQMRRERGEKIFACFQPACGHLFATPKARRLHLVSKHSYPVQYFFGVTIWGIEDVLQKGGGMVRRDWKPREGQPGWRGSDGETMTRTPSSGEESFGSPPSPAQTKLPSLSPEPQEEPVRAAPPCQDVDDLAAALSGTSISLVPRAVHLARKNKMATDA</sequence>
<dbReference type="InterPro" id="IPR013087">
    <property type="entry name" value="Znf_C2H2_type"/>
</dbReference>
<name>A0A5C5G1Q6_9BASI</name>
<proteinExistence type="predicted"/>
<evidence type="ECO:0000259" key="2">
    <source>
        <dbReference type="PROSITE" id="PS00028"/>
    </source>
</evidence>
<dbReference type="PANTHER" id="PTHR21354">
    <property type="entry name" value="ZINC FINGER PROTEIN 511"/>
    <property type="match status" value="1"/>
</dbReference>
<comment type="caution">
    <text evidence="3">The sequence shown here is derived from an EMBL/GenBank/DDBJ whole genome shotgun (WGS) entry which is preliminary data.</text>
</comment>
<feature type="region of interest" description="Disordered" evidence="1">
    <location>
        <begin position="121"/>
        <end position="183"/>
    </location>
</feature>
<accession>A0A5C5G1Q6</accession>
<keyword evidence="4" id="KW-1185">Reference proteome</keyword>
<evidence type="ECO:0000256" key="1">
    <source>
        <dbReference type="SAM" id="MobiDB-lite"/>
    </source>
</evidence>
<dbReference type="STRING" id="5288.A0A5C5G1Q6"/>
<evidence type="ECO:0000313" key="4">
    <source>
        <dbReference type="Proteomes" id="UP000311382"/>
    </source>
</evidence>
<dbReference type="AlphaFoldDB" id="A0A5C5G1Q6"/>
<dbReference type="OrthoDB" id="18440at2759"/>
<dbReference type="PROSITE" id="PS00028">
    <property type="entry name" value="ZINC_FINGER_C2H2_1"/>
    <property type="match status" value="1"/>
</dbReference>
<organism evidence="3 4">
    <name type="scientific">Rhodotorula diobovata</name>
    <dbReference type="NCBI Taxonomy" id="5288"/>
    <lineage>
        <taxon>Eukaryota</taxon>
        <taxon>Fungi</taxon>
        <taxon>Dikarya</taxon>
        <taxon>Basidiomycota</taxon>
        <taxon>Pucciniomycotina</taxon>
        <taxon>Microbotryomycetes</taxon>
        <taxon>Sporidiobolales</taxon>
        <taxon>Sporidiobolaceae</taxon>
        <taxon>Rhodotorula</taxon>
    </lineage>
</organism>
<feature type="domain" description="C2H2-type" evidence="2">
    <location>
        <begin position="71"/>
        <end position="94"/>
    </location>
</feature>
<dbReference type="InterPro" id="IPR039258">
    <property type="entry name" value="ZNF511"/>
</dbReference>
<reference evidence="3 4" key="1">
    <citation type="submission" date="2019-03" db="EMBL/GenBank/DDBJ databases">
        <title>Rhodosporidium diobovatum UCD-FST 08-225 genome sequencing, assembly, and annotation.</title>
        <authorList>
            <person name="Fakankun I.U."/>
            <person name="Fristensky B."/>
            <person name="Levin D.B."/>
        </authorList>
    </citation>
    <scope>NUCLEOTIDE SEQUENCE [LARGE SCALE GENOMIC DNA]</scope>
    <source>
        <strain evidence="3 4">UCD-FST 08-225</strain>
    </source>
</reference>